<dbReference type="InterPro" id="IPR025161">
    <property type="entry name" value="IS402-like_dom"/>
</dbReference>
<keyword evidence="3" id="KW-1185">Reference proteome</keyword>
<sequence>MDAIFYVVCTGCAWRQLPVAPPWPTVYCYYT</sequence>
<evidence type="ECO:0000313" key="3">
    <source>
        <dbReference type="Proteomes" id="UP000502665"/>
    </source>
</evidence>
<dbReference type="Proteomes" id="UP000502665">
    <property type="component" value="Chromosome"/>
</dbReference>
<proteinExistence type="predicted"/>
<accession>A0A6M4WIX2</accession>
<evidence type="ECO:0000259" key="1">
    <source>
        <dbReference type="Pfam" id="PF13340"/>
    </source>
</evidence>
<dbReference type="AlphaFoldDB" id="A0A6M4WIX2"/>
<dbReference type="Pfam" id="PF13340">
    <property type="entry name" value="DUF4096"/>
    <property type="match status" value="1"/>
</dbReference>
<feature type="domain" description="Insertion element IS402-like" evidence="1">
    <location>
        <begin position="1"/>
        <end position="30"/>
    </location>
</feature>
<reference evidence="2" key="1">
    <citation type="submission" date="2020-03" db="EMBL/GenBank/DDBJ databases">
        <title>Molecular networking-based the target discovery of potent antiproliferative macrolactams: 5/6/7/16 polycyclic ansamycins and glycosylated trienomycin from Streptomyces cacaoi subsp. asoensis.</title>
        <authorList>
            <person name="Liu L.-L."/>
        </authorList>
    </citation>
    <scope>NUCLEOTIDE SEQUENCE [LARGE SCALE GENOMIC DNA]</scope>
    <source>
        <strain evidence="2">H2S5</strain>
    </source>
</reference>
<organism evidence="2 3">
    <name type="scientific">Streptomyces asoensis</name>
    <dbReference type="NCBI Taxonomy" id="249586"/>
    <lineage>
        <taxon>Bacteria</taxon>
        <taxon>Bacillati</taxon>
        <taxon>Actinomycetota</taxon>
        <taxon>Actinomycetes</taxon>
        <taxon>Kitasatosporales</taxon>
        <taxon>Streptomycetaceae</taxon>
        <taxon>Streptomyces</taxon>
    </lineage>
</organism>
<name>A0A6M4WIX2_9ACTN</name>
<protein>
    <submittedName>
        <fullName evidence="2">Transposase</fullName>
    </submittedName>
</protein>
<evidence type="ECO:0000313" key="2">
    <source>
        <dbReference type="EMBL" id="QJT00109.1"/>
    </source>
</evidence>
<gene>
    <name evidence="2" type="ORF">G9272_07275</name>
</gene>
<dbReference type="EMBL" id="CP049838">
    <property type="protein sequence ID" value="QJT00109.1"/>
    <property type="molecule type" value="Genomic_DNA"/>
</dbReference>